<dbReference type="RefSeq" id="WP_201372655.1">
    <property type="nucleotide sequence ID" value="NZ_BNJG01000002.1"/>
</dbReference>
<evidence type="ECO:0000259" key="1">
    <source>
        <dbReference type="SMART" id="SM00507"/>
    </source>
</evidence>
<keyword evidence="3" id="KW-1185">Reference proteome</keyword>
<comment type="caution">
    <text evidence="2">The sequence shown here is derived from an EMBL/GenBank/DDBJ whole genome shotgun (WGS) entry which is preliminary data.</text>
</comment>
<dbReference type="SMART" id="SM00507">
    <property type="entry name" value="HNHc"/>
    <property type="match status" value="1"/>
</dbReference>
<proteinExistence type="predicted"/>
<organism evidence="2 3">
    <name type="scientific">Ktedonobacter robiniae</name>
    <dbReference type="NCBI Taxonomy" id="2778365"/>
    <lineage>
        <taxon>Bacteria</taxon>
        <taxon>Bacillati</taxon>
        <taxon>Chloroflexota</taxon>
        <taxon>Ktedonobacteria</taxon>
        <taxon>Ktedonobacterales</taxon>
        <taxon>Ktedonobacteraceae</taxon>
        <taxon>Ktedonobacter</taxon>
    </lineage>
</organism>
<name>A0ABQ3UTC7_9CHLR</name>
<dbReference type="Gene3D" id="1.10.30.50">
    <property type="match status" value="1"/>
</dbReference>
<dbReference type="InterPro" id="IPR003615">
    <property type="entry name" value="HNH_nuc"/>
</dbReference>
<dbReference type="Proteomes" id="UP000654345">
    <property type="component" value="Unassembled WGS sequence"/>
</dbReference>
<evidence type="ECO:0000313" key="3">
    <source>
        <dbReference type="Proteomes" id="UP000654345"/>
    </source>
</evidence>
<gene>
    <name evidence="2" type="ORF">KSB_45490</name>
</gene>
<sequence>MIHDIKLPLFTKRCLFSIVQLQMSLLDFAASDPATRIELEAYGKYLDRDDCCFKGYGQHIAAAVWHGHRPKRPLAKIALLQEFSQSFHSSDDPRPVYNAQDFKRNWLKRIRKEVENLYQCTEAKIEIGYFYGDGIQYIKGKATKNQSENTEVAPVWQQKAGEFFLYFYNAYLEDSKDGFPASFFPPDMSALIPGGKHFGRQELLKLFLVENNNLHICPVCDENGYYTDSRGTIRATIDHFLPKDTYPHFACHPHNLIPTCYGCNSSVKGLRDPLHVTKGEPGPGILYKEAMPYAEETRRKDTFYLTVDLSKGLREIRLGNLEYNTQLQDGNEDGLNAALEILARVYDIPGRWATGNPLQENKGPKDILAEESKQNDTSVETKKPGFVADRVSETLFRRMRHFLGQGKDIMPGDNMIDELYNALSLLLYYLSEEDRYKDPLTVPMLWILAALLAQEKQQLHQVLLLQQQGILPKDRHFIPAGLDEVLSWSGQDNAKIQRREDTIQAILNVAMKKKGK</sequence>
<reference evidence="2 3" key="1">
    <citation type="journal article" date="2021" name="Int. J. Syst. Evol. Microbiol.">
        <title>Reticulibacter mediterranei gen. nov., sp. nov., within the new family Reticulibacteraceae fam. nov., and Ktedonospora formicarum gen. nov., sp. nov., Ktedonobacter robiniae sp. nov., Dictyobacter formicarum sp. nov. and Dictyobacter arantiisoli sp. nov., belonging to the class Ktedonobacteria.</title>
        <authorList>
            <person name="Yabe S."/>
            <person name="Zheng Y."/>
            <person name="Wang C.M."/>
            <person name="Sakai Y."/>
            <person name="Abe K."/>
            <person name="Yokota A."/>
            <person name="Donadio S."/>
            <person name="Cavaletti L."/>
            <person name="Monciardini P."/>
        </authorList>
    </citation>
    <scope>NUCLEOTIDE SEQUENCE [LARGE SCALE GENOMIC DNA]</scope>
    <source>
        <strain evidence="2 3">SOSP1-30</strain>
    </source>
</reference>
<feature type="domain" description="HNH nuclease" evidence="1">
    <location>
        <begin position="203"/>
        <end position="265"/>
    </location>
</feature>
<accession>A0ABQ3UTC7</accession>
<protein>
    <recommendedName>
        <fullName evidence="1">HNH nuclease domain-containing protein</fullName>
    </recommendedName>
</protein>
<evidence type="ECO:0000313" key="2">
    <source>
        <dbReference type="EMBL" id="GHO56074.1"/>
    </source>
</evidence>
<dbReference type="EMBL" id="BNJG01000002">
    <property type="protein sequence ID" value="GHO56074.1"/>
    <property type="molecule type" value="Genomic_DNA"/>
</dbReference>